<dbReference type="Pfam" id="PF13559">
    <property type="entry name" value="DUF4129"/>
    <property type="match status" value="1"/>
</dbReference>
<protein>
    <submittedName>
        <fullName evidence="4">DUF4129 domain-containing protein</fullName>
    </submittedName>
</protein>
<sequence length="308" mass="31764">MPRVINLIALLLVAGAATQGYLPGVVGEPRQPTAASPAETIILAVLLAVSVGAVAIATVSRLRHPRAAAGSMGQLAESPLGGRGRLSWRVLLIALAAVALALVAIVVFAELGGMHRFSIPVELPDSRSGVPASPSAPGTPVPPAPPSAPGPDGSVAGLLLFSAVATVLLAALVTARPRRGRVRPSATDGAPVVVPGPAADETLVRVAELGLTRIADRSRGPREAIIACYAAMERHLADVPDVAPRQCDTPTEVLARAVDHHALASDNASRLVELFTEARFSPHQMTEQDRADAVAILRLVLDELRAAT</sequence>
<keyword evidence="2" id="KW-0472">Membrane</keyword>
<feature type="transmembrane region" description="Helical" evidence="2">
    <location>
        <begin position="155"/>
        <end position="175"/>
    </location>
</feature>
<dbReference type="Proteomes" id="UP001299046">
    <property type="component" value="Unassembled WGS sequence"/>
</dbReference>
<gene>
    <name evidence="4" type="ORF">KV112_10870</name>
</gene>
<dbReference type="EMBL" id="JAYJJT010000010">
    <property type="protein sequence ID" value="MEB3050233.1"/>
    <property type="molecule type" value="Genomic_DNA"/>
</dbReference>
<feature type="compositionally biased region" description="Pro residues" evidence="1">
    <location>
        <begin position="137"/>
        <end position="149"/>
    </location>
</feature>
<name>A0ABU5YJM1_9MYCO</name>
<feature type="domain" description="Protein-glutamine gamma-glutamyltransferase-like C-terminal" evidence="3">
    <location>
        <begin position="228"/>
        <end position="298"/>
    </location>
</feature>
<comment type="caution">
    <text evidence="4">The sequence shown here is derived from an EMBL/GenBank/DDBJ whole genome shotgun (WGS) entry which is preliminary data.</text>
</comment>
<keyword evidence="2" id="KW-1133">Transmembrane helix</keyword>
<accession>A0ABU5YJM1</accession>
<keyword evidence="2" id="KW-0812">Transmembrane</keyword>
<reference evidence="4 5" key="1">
    <citation type="submission" date="2023-12" db="EMBL/GenBank/DDBJ databases">
        <title>Description of new species of Mycobacterium terrae complex isolated from sewage at the Sao Paulo Zoological Park Foundation in Brazil.</title>
        <authorList>
            <person name="Romagnoli C.L."/>
            <person name="Conceicao E.C."/>
            <person name="Machado E."/>
            <person name="Barreto L.B.P.F."/>
            <person name="Sharma A."/>
            <person name="Silva N.M."/>
            <person name="Marques L.E."/>
            <person name="Juliana M.A."/>
            <person name="Lourenco M.C.S."/>
            <person name="Digiampietri L.A."/>
            <person name="Suffys P.N."/>
            <person name="Viana-Niero C."/>
        </authorList>
    </citation>
    <scope>NUCLEOTIDE SEQUENCE [LARGE SCALE GENOMIC DNA]</scope>
    <source>
        <strain evidence="4 5">MYC123</strain>
    </source>
</reference>
<evidence type="ECO:0000313" key="4">
    <source>
        <dbReference type="EMBL" id="MEB3050233.1"/>
    </source>
</evidence>
<evidence type="ECO:0000313" key="5">
    <source>
        <dbReference type="Proteomes" id="UP001299046"/>
    </source>
</evidence>
<organism evidence="4 5">
    <name type="scientific">[Mycobacterium] zoologicum</name>
    <dbReference type="NCBI Taxonomy" id="2872311"/>
    <lineage>
        <taxon>Bacteria</taxon>
        <taxon>Bacillati</taxon>
        <taxon>Actinomycetota</taxon>
        <taxon>Actinomycetes</taxon>
        <taxon>Mycobacteriales</taxon>
        <taxon>Mycobacteriaceae</taxon>
        <taxon>Mycolicibacter</taxon>
    </lineage>
</organism>
<evidence type="ECO:0000256" key="2">
    <source>
        <dbReference type="SAM" id="Phobius"/>
    </source>
</evidence>
<evidence type="ECO:0000259" key="3">
    <source>
        <dbReference type="Pfam" id="PF13559"/>
    </source>
</evidence>
<feature type="region of interest" description="Disordered" evidence="1">
    <location>
        <begin position="128"/>
        <end position="150"/>
    </location>
</feature>
<feature type="transmembrane region" description="Helical" evidence="2">
    <location>
        <begin position="90"/>
        <end position="109"/>
    </location>
</feature>
<evidence type="ECO:0000256" key="1">
    <source>
        <dbReference type="SAM" id="MobiDB-lite"/>
    </source>
</evidence>
<dbReference type="InterPro" id="IPR025403">
    <property type="entry name" value="TgpA-like_C"/>
</dbReference>
<proteinExistence type="predicted"/>
<keyword evidence="5" id="KW-1185">Reference proteome</keyword>
<feature type="transmembrane region" description="Helical" evidence="2">
    <location>
        <begin position="40"/>
        <end position="59"/>
    </location>
</feature>
<dbReference type="RefSeq" id="WP_224865783.1">
    <property type="nucleotide sequence ID" value="NZ_JAYJJT010000010.1"/>
</dbReference>